<keyword evidence="5 11" id="KW-0808">Transferase</keyword>
<reference evidence="14" key="1">
    <citation type="submission" date="2023-04" db="EMBL/GenBank/DDBJ databases">
        <title>Phytophthora fragariaefolia NBRC 109709.</title>
        <authorList>
            <person name="Ichikawa N."/>
            <person name="Sato H."/>
            <person name="Tonouchi N."/>
        </authorList>
    </citation>
    <scope>NUCLEOTIDE SEQUENCE</scope>
    <source>
        <strain evidence="14">NBRC 109709</strain>
    </source>
</reference>
<keyword evidence="7 11" id="KW-0156">Chromatin regulator</keyword>
<feature type="region of interest" description="Disordered" evidence="12">
    <location>
        <begin position="27"/>
        <end position="196"/>
    </location>
</feature>
<feature type="compositionally biased region" description="Pro residues" evidence="12">
    <location>
        <begin position="121"/>
        <end position="139"/>
    </location>
</feature>
<gene>
    <name evidence="14" type="ORF">Pfra01_002228000</name>
</gene>
<dbReference type="Gene3D" id="3.40.50.150">
    <property type="entry name" value="Vaccinia Virus protein VP39"/>
    <property type="match status" value="1"/>
</dbReference>
<dbReference type="AlphaFoldDB" id="A0A9W7D1G2"/>
<evidence type="ECO:0000256" key="11">
    <source>
        <dbReference type="RuleBase" id="RU271113"/>
    </source>
</evidence>
<evidence type="ECO:0000256" key="3">
    <source>
        <dbReference type="ARBA" id="ARBA00020987"/>
    </source>
</evidence>
<comment type="catalytic activity">
    <reaction evidence="10 11">
        <text>L-lysyl(79)-[histone H3] + 3 S-adenosyl-L-methionine = N(6),N(6),N(6)-trimethyl-L-lysyl(79)-[histone H3] + 3 S-adenosyl-L-homocysteine + 3 H(+)</text>
        <dbReference type="Rhea" id="RHEA:60328"/>
        <dbReference type="Rhea" id="RHEA-COMP:15549"/>
        <dbReference type="Rhea" id="RHEA-COMP:15552"/>
        <dbReference type="ChEBI" id="CHEBI:15378"/>
        <dbReference type="ChEBI" id="CHEBI:29969"/>
        <dbReference type="ChEBI" id="CHEBI:57856"/>
        <dbReference type="ChEBI" id="CHEBI:59789"/>
        <dbReference type="ChEBI" id="CHEBI:61961"/>
        <dbReference type="EC" id="2.1.1.360"/>
    </reaction>
</comment>
<evidence type="ECO:0000256" key="8">
    <source>
        <dbReference type="ARBA" id="ARBA00023242"/>
    </source>
</evidence>
<dbReference type="GO" id="GO:0140956">
    <property type="term" value="F:histone H3K79 trimethyltransferase activity"/>
    <property type="evidence" value="ECO:0007669"/>
    <property type="project" value="UniProtKB-EC"/>
</dbReference>
<evidence type="ECO:0000259" key="13">
    <source>
        <dbReference type="PROSITE" id="PS51569"/>
    </source>
</evidence>
<proteinExistence type="inferred from homology"/>
<name>A0A9W7D1G2_9STRA</name>
<organism evidence="14 15">
    <name type="scientific">Phytophthora fragariaefolia</name>
    <dbReference type="NCBI Taxonomy" id="1490495"/>
    <lineage>
        <taxon>Eukaryota</taxon>
        <taxon>Sar</taxon>
        <taxon>Stramenopiles</taxon>
        <taxon>Oomycota</taxon>
        <taxon>Peronosporomycetes</taxon>
        <taxon>Peronosporales</taxon>
        <taxon>Peronosporaceae</taxon>
        <taxon>Phytophthora</taxon>
    </lineage>
</organism>
<dbReference type="GO" id="GO:0005634">
    <property type="term" value="C:nucleus"/>
    <property type="evidence" value="ECO:0007669"/>
    <property type="project" value="UniProtKB-SubCell"/>
</dbReference>
<evidence type="ECO:0000256" key="7">
    <source>
        <dbReference type="ARBA" id="ARBA00022853"/>
    </source>
</evidence>
<evidence type="ECO:0000256" key="10">
    <source>
        <dbReference type="ARBA" id="ARBA00047770"/>
    </source>
</evidence>
<comment type="miscellaneous">
    <text evidence="11">In contrast to other lysine histone methyltransferases, it does not contain a SET domain, suggesting the existence of another mechanism for methylation of lysine residues of histones.</text>
</comment>
<accession>A0A9W7D1G2</accession>
<dbReference type="SUPFAM" id="SSF53335">
    <property type="entry name" value="S-adenosyl-L-methionine-dependent methyltransferases"/>
    <property type="match status" value="1"/>
</dbReference>
<dbReference type="PANTHER" id="PTHR21451">
    <property type="entry name" value="HISTONE H3 METHYLTRANSFERASE"/>
    <property type="match status" value="1"/>
</dbReference>
<evidence type="ECO:0000256" key="1">
    <source>
        <dbReference type="ARBA" id="ARBA00004123"/>
    </source>
</evidence>
<feature type="domain" description="DOT1" evidence="13">
    <location>
        <begin position="95"/>
        <end position="399"/>
    </location>
</feature>
<dbReference type="Proteomes" id="UP001165121">
    <property type="component" value="Unassembled WGS sequence"/>
</dbReference>
<dbReference type="GO" id="GO:0032259">
    <property type="term" value="P:methylation"/>
    <property type="evidence" value="ECO:0007669"/>
    <property type="project" value="UniProtKB-KW"/>
</dbReference>
<comment type="subcellular location">
    <subcellularLocation>
        <location evidence="1 11">Nucleus</location>
    </subcellularLocation>
</comment>
<dbReference type="EC" id="2.1.1.360" evidence="2 11"/>
<evidence type="ECO:0000256" key="9">
    <source>
        <dbReference type="ARBA" id="ARBA00029821"/>
    </source>
</evidence>
<comment type="function">
    <text evidence="11">Histone methyltransferase that specifically trimethylates histone H3 to form H3K79me3. This methylation is required for telomere silencing and for the pachytene checkpoint during the meiotic cell cycle by allowing the recruitment of RAD9 to double strand breaks. Nucleosomes are preferred as substrate compared to free histone.</text>
</comment>
<evidence type="ECO:0000256" key="6">
    <source>
        <dbReference type="ARBA" id="ARBA00022691"/>
    </source>
</evidence>
<comment type="similarity">
    <text evidence="11">Belongs to the class I-like SAM-binding methyltransferase superfamily. DOT1 family.</text>
</comment>
<dbReference type="PANTHER" id="PTHR21451:SF0">
    <property type="entry name" value="HISTONE-LYSINE N-METHYLTRANSFERASE, H3 LYSINE-79 SPECIFIC"/>
    <property type="match status" value="1"/>
</dbReference>
<keyword evidence="8 11" id="KW-0539">Nucleus</keyword>
<dbReference type="InterPro" id="IPR030445">
    <property type="entry name" value="H3-K79_meTrfase"/>
</dbReference>
<dbReference type="Pfam" id="PF08123">
    <property type="entry name" value="DOT1"/>
    <property type="match status" value="1"/>
</dbReference>
<evidence type="ECO:0000256" key="5">
    <source>
        <dbReference type="ARBA" id="ARBA00022679"/>
    </source>
</evidence>
<evidence type="ECO:0000313" key="14">
    <source>
        <dbReference type="EMBL" id="GMF53747.1"/>
    </source>
</evidence>
<feature type="compositionally biased region" description="Pro residues" evidence="12">
    <location>
        <begin position="99"/>
        <end position="108"/>
    </location>
</feature>
<dbReference type="GO" id="GO:0000077">
    <property type="term" value="P:DNA damage checkpoint signaling"/>
    <property type="evidence" value="ECO:0007669"/>
    <property type="project" value="TreeGrafter"/>
</dbReference>
<dbReference type="OrthoDB" id="113908at2759"/>
<dbReference type="InterPro" id="IPR025789">
    <property type="entry name" value="DOT1_dom"/>
</dbReference>
<feature type="compositionally biased region" description="Low complexity" evidence="12">
    <location>
        <begin position="140"/>
        <end position="159"/>
    </location>
</feature>
<sequence length="399" mass="42330">MPTSIIALQNLTSVRLRRCRDANLVGRRCSADAARGPQCQGATAAPLDSDEDVGDGHPAVPSQLLHAGATTPGSTTEMTRQLRQGATQRQRRAAVRSPTPAPPAPPTAPASSAPLALPAAPASPAPPEFSSSPVPPAPLLAPASPTSSASPASQSPSASAHDEDLVTSLRGDSSSLSSPGVPAEERTPPMSPSSGERAVTAIFAEVPRDVVVQGANKMPHRNAGELIPSGISSLLRELAGLCETDVFLDIGSGVGYVVVQVVLATNVAKAVGVEVRQDLNDLGMKMIAKSVNSKRLLERSQLVCQDIMDMRISVMPPYADATVVFWNKLLFEPRVIEFVKEELSGMFLLRQLVSSMNFCARHRDLCHNAFCQAFQLEKVLYVPCSRKADILQVCVYESK</sequence>
<protein>
    <recommendedName>
        <fullName evidence="3 11">Histone-lysine N-methyltransferase, H3 lysine-79 specific</fullName>
        <ecNumber evidence="2 11">2.1.1.360</ecNumber>
    </recommendedName>
    <alternativeName>
        <fullName evidence="9 11">Histone H3-K79 methyltransferase</fullName>
    </alternativeName>
</protein>
<dbReference type="EMBL" id="BSXT01003344">
    <property type="protein sequence ID" value="GMF53747.1"/>
    <property type="molecule type" value="Genomic_DNA"/>
</dbReference>
<feature type="compositionally biased region" description="Low complexity" evidence="12">
    <location>
        <begin position="109"/>
        <end position="120"/>
    </location>
</feature>
<evidence type="ECO:0000256" key="12">
    <source>
        <dbReference type="SAM" id="MobiDB-lite"/>
    </source>
</evidence>
<dbReference type="PROSITE" id="PS51569">
    <property type="entry name" value="DOT1"/>
    <property type="match status" value="1"/>
</dbReference>
<dbReference type="GO" id="GO:0006281">
    <property type="term" value="P:DNA repair"/>
    <property type="evidence" value="ECO:0007669"/>
    <property type="project" value="TreeGrafter"/>
</dbReference>
<evidence type="ECO:0000256" key="4">
    <source>
        <dbReference type="ARBA" id="ARBA00022603"/>
    </source>
</evidence>
<dbReference type="InterPro" id="IPR029063">
    <property type="entry name" value="SAM-dependent_MTases_sf"/>
</dbReference>
<keyword evidence="6 11" id="KW-0949">S-adenosyl-L-methionine</keyword>
<comment type="caution">
    <text evidence="14">The sequence shown here is derived from an EMBL/GenBank/DDBJ whole genome shotgun (WGS) entry which is preliminary data.</text>
</comment>
<keyword evidence="4 11" id="KW-0489">Methyltransferase</keyword>
<evidence type="ECO:0000313" key="15">
    <source>
        <dbReference type="Proteomes" id="UP001165121"/>
    </source>
</evidence>
<keyword evidence="15" id="KW-1185">Reference proteome</keyword>
<evidence type="ECO:0000256" key="2">
    <source>
        <dbReference type="ARBA" id="ARBA00012190"/>
    </source>
</evidence>